<dbReference type="Gene3D" id="3.20.80.10">
    <property type="entry name" value="Regulatory factor, effector binding domain"/>
    <property type="match status" value="1"/>
</dbReference>
<dbReference type="PANTHER" id="PTHR36444:SF2">
    <property type="entry name" value="TRANSCRIPTIONAL REGULATOR PROTEIN YOBU-RELATED"/>
    <property type="match status" value="1"/>
</dbReference>
<dbReference type="Proteomes" id="UP000092544">
    <property type="component" value="Unassembled WGS sequence"/>
</dbReference>
<proteinExistence type="predicted"/>
<reference evidence="2 3" key="1">
    <citation type="submission" date="2016-06" db="EMBL/GenBank/DDBJ databases">
        <authorList>
            <person name="Kjaerup R.B."/>
            <person name="Dalgaard T.S."/>
            <person name="Juul-Madsen H.R."/>
        </authorList>
    </citation>
    <scope>NUCLEOTIDE SEQUENCE [LARGE SCALE GENOMIC DNA]</scope>
    <source>
        <strain evidence="2 3">CECT 8886</strain>
    </source>
</reference>
<organism evidence="2 3">
    <name type="scientific">Marinomonas spartinae</name>
    <dbReference type="NCBI Taxonomy" id="1792290"/>
    <lineage>
        <taxon>Bacteria</taxon>
        <taxon>Pseudomonadati</taxon>
        <taxon>Pseudomonadota</taxon>
        <taxon>Gammaproteobacteria</taxon>
        <taxon>Oceanospirillales</taxon>
        <taxon>Oceanospirillaceae</taxon>
        <taxon>Marinomonas</taxon>
    </lineage>
</organism>
<accession>A0A1A8T2Y9</accession>
<sequence length="156" mass="17921">MAYQIKDTIQIKGLRIKTTAHNEMTNLGKIGPLWDQFIAEILPQLEEDCQLYGVCHYRNNNTHNDLDFVLGAKVEDIDELVIQTDYELTSITIEAGGFLSFAAMGEHRQAVMRAWQQAHQFFNEEGCPYTRAYITDYVHYVDAHMATLYVSAIKKE</sequence>
<dbReference type="AlphaFoldDB" id="A0A1A8T2Y9"/>
<dbReference type="Pfam" id="PF14526">
    <property type="entry name" value="Cass2"/>
    <property type="match status" value="1"/>
</dbReference>
<dbReference type="SMART" id="SM00871">
    <property type="entry name" value="AraC_E_bind"/>
    <property type="match status" value="1"/>
</dbReference>
<evidence type="ECO:0000313" key="2">
    <source>
        <dbReference type="EMBL" id="SBS26150.1"/>
    </source>
</evidence>
<dbReference type="InterPro" id="IPR011256">
    <property type="entry name" value="Reg_factor_effector_dom_sf"/>
</dbReference>
<keyword evidence="3" id="KW-1185">Reference proteome</keyword>
<feature type="domain" description="AraC effector-binding" evidence="1">
    <location>
        <begin position="1"/>
        <end position="154"/>
    </location>
</feature>
<dbReference type="STRING" id="1792290.MSP8886_00513"/>
<gene>
    <name evidence="2" type="ORF">MSP8886_00513</name>
</gene>
<dbReference type="InterPro" id="IPR029441">
    <property type="entry name" value="Cass2"/>
</dbReference>
<dbReference type="PANTHER" id="PTHR36444">
    <property type="entry name" value="TRANSCRIPTIONAL REGULATOR PROTEIN YOBU-RELATED"/>
    <property type="match status" value="1"/>
</dbReference>
<dbReference type="OrthoDB" id="3173400at2"/>
<dbReference type="EMBL" id="FLOB01000001">
    <property type="protein sequence ID" value="SBS26150.1"/>
    <property type="molecule type" value="Genomic_DNA"/>
</dbReference>
<evidence type="ECO:0000313" key="3">
    <source>
        <dbReference type="Proteomes" id="UP000092544"/>
    </source>
</evidence>
<evidence type="ECO:0000259" key="1">
    <source>
        <dbReference type="SMART" id="SM00871"/>
    </source>
</evidence>
<dbReference type="InterPro" id="IPR053182">
    <property type="entry name" value="YobU-like_regulator"/>
</dbReference>
<dbReference type="SUPFAM" id="SSF55136">
    <property type="entry name" value="Probable bacterial effector-binding domain"/>
    <property type="match status" value="1"/>
</dbReference>
<dbReference type="InterPro" id="IPR010499">
    <property type="entry name" value="AraC_E-bd"/>
</dbReference>
<dbReference type="RefSeq" id="WP_067012351.1">
    <property type="nucleotide sequence ID" value="NZ_FLOB01000001.1"/>
</dbReference>
<protein>
    <recommendedName>
        <fullName evidence="1">AraC effector-binding domain-containing protein</fullName>
    </recommendedName>
</protein>
<name>A0A1A8T2Y9_9GAMM</name>